<dbReference type="SMART" id="SM00220">
    <property type="entry name" value="S_TKc"/>
    <property type="match status" value="1"/>
</dbReference>
<evidence type="ECO:0000256" key="6">
    <source>
        <dbReference type="PIRSR" id="PIRSR630616-1"/>
    </source>
</evidence>
<protein>
    <submittedName>
        <fullName evidence="11">Kinase, NEK</fullName>
    </submittedName>
</protein>
<evidence type="ECO:0000313" key="11">
    <source>
        <dbReference type="EMBL" id="JAP96191.1"/>
    </source>
</evidence>
<feature type="non-terminal residue" evidence="11">
    <location>
        <position position="540"/>
    </location>
</feature>
<evidence type="ECO:0000256" key="7">
    <source>
        <dbReference type="PIRSR" id="PIRSR630616-2"/>
    </source>
</evidence>
<dbReference type="Gene3D" id="3.30.200.20">
    <property type="entry name" value="Phosphorylase Kinase, domain 1"/>
    <property type="match status" value="1"/>
</dbReference>
<proteinExistence type="predicted"/>
<dbReference type="EMBL" id="GDID01000415">
    <property type="protein sequence ID" value="JAP96191.1"/>
    <property type="molecule type" value="Transcribed_RNA"/>
</dbReference>
<feature type="active site" description="Proton acceptor" evidence="6">
    <location>
        <position position="403"/>
    </location>
</feature>
<keyword evidence="2" id="KW-0808">Transferase</keyword>
<dbReference type="PANTHER" id="PTHR24350">
    <property type="entry name" value="SERINE/THREONINE-PROTEIN KINASE IAL-RELATED"/>
    <property type="match status" value="1"/>
</dbReference>
<dbReference type="PROSITE" id="PS00107">
    <property type="entry name" value="PROTEIN_KINASE_ATP"/>
    <property type="match status" value="1"/>
</dbReference>
<dbReference type="GO" id="GO:0005524">
    <property type="term" value="F:ATP binding"/>
    <property type="evidence" value="ECO:0007669"/>
    <property type="project" value="UniProtKB-UniRule"/>
</dbReference>
<feature type="binding site" evidence="7">
    <location>
        <begin position="354"/>
        <end position="356"/>
    </location>
    <ligand>
        <name>ATP</name>
        <dbReference type="ChEBI" id="CHEBI:30616"/>
    </ligand>
</feature>
<name>A0A146KLB9_9EUKA</name>
<evidence type="ECO:0000256" key="2">
    <source>
        <dbReference type="ARBA" id="ARBA00022679"/>
    </source>
</evidence>
<keyword evidence="1" id="KW-0723">Serine/threonine-protein kinase</keyword>
<evidence type="ECO:0000256" key="9">
    <source>
        <dbReference type="PROSITE-ProRule" id="PRU10141"/>
    </source>
</evidence>
<feature type="cross-link" description="Glycyl lysine isopeptide (Lys-Gly) (interchain with G-Cter in SUMO2)" evidence="8">
    <location>
        <position position="405"/>
    </location>
</feature>
<evidence type="ECO:0000256" key="4">
    <source>
        <dbReference type="ARBA" id="ARBA00022777"/>
    </source>
</evidence>
<dbReference type="PROSITE" id="PS50011">
    <property type="entry name" value="PROTEIN_KINASE_DOM"/>
    <property type="match status" value="2"/>
</dbReference>
<feature type="non-terminal residue" evidence="11">
    <location>
        <position position="1"/>
    </location>
</feature>
<dbReference type="InterPro" id="IPR008271">
    <property type="entry name" value="Ser/Thr_kinase_AS"/>
</dbReference>
<sequence length="540" mass="63290">IIKTLSKSEQTIVCLAEDKNQKRCIIKQFVQQKLMQKQKNILLSELKIMQKIPCVNLIQILEYFEDEQYFYVVMEYCNNSTLQAHVIRRNNEKKPFSKQLILAILMQLTTCLADCNATNIINGELSCENVYLSVVDNETVIKVNYMTTNRVFSEFRQGEFDSLSVGIILYQMASPTWIKSSGIDDFKPLEDNQLQALFLLFTDPHDRLSIENSIDVIQVLIRQYNQVQEQRQNKLKPIEQQISKPAQPEVQSEAQPEAQVLQQVQEPEKPNYEKIANYELGQVLGKGNFGTVHLARFRPTNELYVIKTMKQAQEKYEQELQKREVQILHILKHKNICNCIYTDFADQIYYMVMEYANFGNLNQLLNQYQKENKLMEDQLVINIFKQMVKGLRYIHENNVMHRDLKPENILLTKEDGQLIVKISDFGCSTVNDLKQKTIVGSKITLAPELLIQHVQFKQSYMKYDYECDIWSLGVLFYQLVALVRPFNGKTDYQLCLMYQDGKYPKLLNKEFQKILDMMLQIDPKQRKTIQQIDGYIQEVK</sequence>
<evidence type="ECO:0000256" key="8">
    <source>
        <dbReference type="PIRSR" id="PIRSR630616-3"/>
    </source>
</evidence>
<dbReference type="InterPro" id="IPR000719">
    <property type="entry name" value="Prot_kinase_dom"/>
</dbReference>
<dbReference type="FunFam" id="1.10.510.10:FF:000571">
    <property type="entry name" value="Maternal embryonic leucine zipper kinase"/>
    <property type="match status" value="1"/>
</dbReference>
<gene>
    <name evidence="11" type="ORF">TPC1_10554</name>
</gene>
<keyword evidence="3 7" id="KW-0547">Nucleotide-binding</keyword>
<keyword evidence="5 7" id="KW-0067">ATP-binding</keyword>
<keyword evidence="4 11" id="KW-0418">Kinase</keyword>
<dbReference type="InterPro" id="IPR030616">
    <property type="entry name" value="Aur-like"/>
</dbReference>
<dbReference type="Gene3D" id="1.10.510.10">
    <property type="entry name" value="Transferase(Phosphotransferase) domain 1"/>
    <property type="match status" value="2"/>
</dbReference>
<feature type="binding site" evidence="7">
    <location>
        <position position="424"/>
    </location>
    <ligand>
        <name>ATP</name>
        <dbReference type="ChEBI" id="CHEBI:30616"/>
    </ligand>
</feature>
<accession>A0A146KLB9</accession>
<dbReference type="SUPFAM" id="SSF56112">
    <property type="entry name" value="Protein kinase-like (PK-like)"/>
    <property type="match status" value="2"/>
</dbReference>
<dbReference type="InterPro" id="IPR011009">
    <property type="entry name" value="Kinase-like_dom_sf"/>
</dbReference>
<organism evidence="11">
    <name type="scientific">Trepomonas sp. PC1</name>
    <dbReference type="NCBI Taxonomy" id="1076344"/>
    <lineage>
        <taxon>Eukaryota</taxon>
        <taxon>Metamonada</taxon>
        <taxon>Diplomonadida</taxon>
        <taxon>Hexamitidae</taxon>
        <taxon>Hexamitinae</taxon>
        <taxon>Trepomonas</taxon>
    </lineage>
</organism>
<dbReference type="PROSITE" id="PS00108">
    <property type="entry name" value="PROTEIN_KINASE_ST"/>
    <property type="match status" value="1"/>
</dbReference>
<feature type="domain" description="Protein kinase" evidence="10">
    <location>
        <begin position="278"/>
        <end position="536"/>
    </location>
</feature>
<evidence type="ECO:0000256" key="1">
    <source>
        <dbReference type="ARBA" id="ARBA00022527"/>
    </source>
</evidence>
<feature type="domain" description="Protein kinase" evidence="10">
    <location>
        <begin position="1"/>
        <end position="250"/>
    </location>
</feature>
<evidence type="ECO:0000256" key="3">
    <source>
        <dbReference type="ARBA" id="ARBA00022741"/>
    </source>
</evidence>
<dbReference type="AlphaFoldDB" id="A0A146KLB9"/>
<reference evidence="11" key="1">
    <citation type="submission" date="2015-07" db="EMBL/GenBank/DDBJ databases">
        <title>Adaptation to a free-living lifestyle via gene acquisitions in the diplomonad Trepomonas sp. PC1.</title>
        <authorList>
            <person name="Xu F."/>
            <person name="Jerlstrom-Hultqvist J."/>
            <person name="Kolisko M."/>
            <person name="Simpson A.G.B."/>
            <person name="Roger A.J."/>
            <person name="Svard S.G."/>
            <person name="Andersson J.O."/>
        </authorList>
    </citation>
    <scope>NUCLEOTIDE SEQUENCE</scope>
    <source>
        <strain evidence="11">PC1</strain>
    </source>
</reference>
<feature type="binding site" evidence="7">
    <location>
        <begin position="407"/>
        <end position="408"/>
    </location>
    <ligand>
        <name>ATP</name>
        <dbReference type="ChEBI" id="CHEBI:30616"/>
    </ligand>
</feature>
<dbReference type="Pfam" id="PF00069">
    <property type="entry name" value="Pkinase"/>
    <property type="match status" value="2"/>
</dbReference>
<evidence type="ECO:0000259" key="10">
    <source>
        <dbReference type="PROSITE" id="PS50011"/>
    </source>
</evidence>
<dbReference type="InterPro" id="IPR017441">
    <property type="entry name" value="Protein_kinase_ATP_BS"/>
</dbReference>
<dbReference type="GO" id="GO:0004674">
    <property type="term" value="F:protein serine/threonine kinase activity"/>
    <property type="evidence" value="ECO:0007669"/>
    <property type="project" value="UniProtKB-KW"/>
</dbReference>
<evidence type="ECO:0000256" key="5">
    <source>
        <dbReference type="ARBA" id="ARBA00022840"/>
    </source>
</evidence>
<feature type="binding site" evidence="7 9">
    <location>
        <position position="307"/>
    </location>
    <ligand>
        <name>ATP</name>
        <dbReference type="ChEBI" id="CHEBI:30616"/>
    </ligand>
</feature>